<dbReference type="GO" id="GO:0030435">
    <property type="term" value="P:sporulation resulting in formation of a cellular spore"/>
    <property type="evidence" value="ECO:0007669"/>
    <property type="project" value="UniProtKB-KW"/>
</dbReference>
<dbReference type="EMBL" id="QFGA01000001">
    <property type="protein sequence ID" value="TEB06883.1"/>
    <property type="molecule type" value="Genomic_DNA"/>
</dbReference>
<proteinExistence type="inferred from homology"/>
<dbReference type="Pfam" id="PF00269">
    <property type="entry name" value="SASP"/>
    <property type="match status" value="1"/>
</dbReference>
<comment type="similarity">
    <text evidence="2">Belongs to the alpha/beta-type SASP family.</text>
</comment>
<evidence type="ECO:0000256" key="1">
    <source>
        <dbReference type="ARBA" id="ARBA00003863"/>
    </source>
</evidence>
<keyword evidence="3" id="KW-0749">Sporulation</keyword>
<name>A0A4Y7RDP5_9FIRM</name>
<comment type="caution">
    <text evidence="5">The sequence shown here is derived from an EMBL/GenBank/DDBJ whole genome shotgun (WGS) entry which is preliminary data.</text>
</comment>
<sequence length="71" mass="7664">MANNNNNQILVPQARNSLNQMKFEIASELGFANYDQIDKGSLPSRANGYVGGNITKRLVSLGESALANKPV</sequence>
<evidence type="ECO:0000313" key="6">
    <source>
        <dbReference type="Proteomes" id="UP000298324"/>
    </source>
</evidence>
<keyword evidence="4" id="KW-0238">DNA-binding</keyword>
<comment type="function">
    <text evidence="1">SASP are bound to spore DNA. They are double-stranded DNA-binding proteins that cause DNA to change to an a-like conformation. They protect the DNA backbone from chemical and enzymatic cleavage and are thus involved in dormant spore's high resistance to UV light.</text>
</comment>
<dbReference type="InterPro" id="IPR001448">
    <property type="entry name" value="SASP_alpha/beta-type"/>
</dbReference>
<gene>
    <name evidence="5" type="ORF">Psch_00416</name>
</gene>
<dbReference type="Proteomes" id="UP000298324">
    <property type="component" value="Unassembled WGS sequence"/>
</dbReference>
<keyword evidence="6" id="KW-1185">Reference proteome</keyword>
<accession>A0A4Y7RDP5</accession>
<evidence type="ECO:0000313" key="5">
    <source>
        <dbReference type="EMBL" id="TEB06883.1"/>
    </source>
</evidence>
<dbReference type="PANTHER" id="PTHR36107:SF1">
    <property type="entry name" value="SMALL, ACID-SOLUBLE SPORE PROTEIN A"/>
    <property type="match status" value="1"/>
</dbReference>
<evidence type="ECO:0000256" key="2">
    <source>
        <dbReference type="ARBA" id="ARBA00005442"/>
    </source>
</evidence>
<dbReference type="PROSITE" id="PS00684">
    <property type="entry name" value="SASP_2"/>
    <property type="match status" value="1"/>
</dbReference>
<dbReference type="InterPro" id="IPR038300">
    <property type="entry name" value="SASP_sf_alpha/beta"/>
</dbReference>
<dbReference type="PROSITE" id="PS00304">
    <property type="entry name" value="SASP_1"/>
    <property type="match status" value="1"/>
</dbReference>
<dbReference type="InterPro" id="IPR050847">
    <property type="entry name" value="SASP_DNA-binding"/>
</dbReference>
<dbReference type="Gene3D" id="6.10.10.80">
    <property type="entry name" value="Small, acid-soluble spore protein, alpha/beta type-like"/>
    <property type="match status" value="1"/>
</dbReference>
<dbReference type="InterPro" id="IPR018126">
    <property type="entry name" value="SASP_alpha/beta-type_CS"/>
</dbReference>
<dbReference type="GO" id="GO:0006265">
    <property type="term" value="P:DNA topological change"/>
    <property type="evidence" value="ECO:0007669"/>
    <property type="project" value="InterPro"/>
</dbReference>
<protein>
    <submittedName>
        <fullName evidence="5">Small, acid-soluble spore protein alpha</fullName>
    </submittedName>
</protein>
<dbReference type="PANTHER" id="PTHR36107">
    <property type="entry name" value="SMALL, ACID-SOLUBLE SPORE PROTEIN A"/>
    <property type="match status" value="1"/>
</dbReference>
<evidence type="ECO:0000256" key="3">
    <source>
        <dbReference type="ARBA" id="ARBA00022969"/>
    </source>
</evidence>
<dbReference type="AlphaFoldDB" id="A0A4Y7RDP5"/>
<dbReference type="GO" id="GO:0003690">
    <property type="term" value="F:double-stranded DNA binding"/>
    <property type="evidence" value="ECO:0007669"/>
    <property type="project" value="InterPro"/>
</dbReference>
<reference evidence="5 6" key="1">
    <citation type="journal article" date="2018" name="Environ. Microbiol.">
        <title>Novel energy conservation strategies and behaviour of Pelotomaculum schinkii driving syntrophic propionate catabolism.</title>
        <authorList>
            <person name="Hidalgo-Ahumada C.A.P."/>
            <person name="Nobu M.K."/>
            <person name="Narihiro T."/>
            <person name="Tamaki H."/>
            <person name="Liu W.T."/>
            <person name="Kamagata Y."/>
            <person name="Stams A.J.M."/>
            <person name="Imachi H."/>
            <person name="Sousa D.Z."/>
        </authorList>
    </citation>
    <scope>NUCLEOTIDE SEQUENCE [LARGE SCALE GENOMIC DNA]</scope>
    <source>
        <strain evidence="5 6">HH</strain>
    </source>
</reference>
<organism evidence="5 6">
    <name type="scientific">Pelotomaculum schinkii</name>
    <dbReference type="NCBI Taxonomy" id="78350"/>
    <lineage>
        <taxon>Bacteria</taxon>
        <taxon>Bacillati</taxon>
        <taxon>Bacillota</taxon>
        <taxon>Clostridia</taxon>
        <taxon>Eubacteriales</taxon>
        <taxon>Desulfotomaculaceae</taxon>
        <taxon>Pelotomaculum</taxon>
    </lineage>
</organism>
<dbReference type="RefSeq" id="WP_134218493.1">
    <property type="nucleotide sequence ID" value="NZ_QFGA01000001.1"/>
</dbReference>
<evidence type="ECO:0000256" key="4">
    <source>
        <dbReference type="ARBA" id="ARBA00023125"/>
    </source>
</evidence>